<dbReference type="AlphaFoldDB" id="A0A4Y9S5J8"/>
<comment type="caution">
    <text evidence="1">The sequence shown here is derived from an EMBL/GenBank/DDBJ whole genome shotgun (WGS) entry which is preliminary data.</text>
</comment>
<evidence type="ECO:0000313" key="1">
    <source>
        <dbReference type="EMBL" id="TFW14768.1"/>
    </source>
</evidence>
<reference evidence="1 2" key="1">
    <citation type="submission" date="2019-03" db="EMBL/GenBank/DDBJ databases">
        <title>Draft Genome Sequence of Duganella callidus sp. nov., a Novel Duganella Species Isolated from Cultivated Soil.</title>
        <authorList>
            <person name="Raths R."/>
            <person name="Peta V."/>
            <person name="Bucking H."/>
        </authorList>
    </citation>
    <scope>NUCLEOTIDE SEQUENCE [LARGE SCALE GENOMIC DNA]</scope>
    <source>
        <strain evidence="1 2">DN04</strain>
    </source>
</reference>
<dbReference type="SUPFAM" id="SSF53927">
    <property type="entry name" value="Cytidine deaminase-like"/>
    <property type="match status" value="1"/>
</dbReference>
<evidence type="ECO:0000313" key="2">
    <source>
        <dbReference type="Proteomes" id="UP000297729"/>
    </source>
</evidence>
<accession>A0A4Y9S5J8</accession>
<gene>
    <name evidence="1" type="ORF">E4L98_27535</name>
</gene>
<dbReference type="GO" id="GO:0003824">
    <property type="term" value="F:catalytic activity"/>
    <property type="evidence" value="ECO:0007669"/>
    <property type="project" value="InterPro"/>
</dbReference>
<name>A0A4Y9S5J8_9BURK</name>
<dbReference type="RefSeq" id="WP_135204732.1">
    <property type="nucleotide sequence ID" value="NZ_SPVG01000264.1"/>
</dbReference>
<organism evidence="1 2">
    <name type="scientific">Duganella callida</name>
    <dbReference type="NCBI Taxonomy" id="2561932"/>
    <lineage>
        <taxon>Bacteria</taxon>
        <taxon>Pseudomonadati</taxon>
        <taxon>Pseudomonadota</taxon>
        <taxon>Betaproteobacteria</taxon>
        <taxon>Burkholderiales</taxon>
        <taxon>Oxalobacteraceae</taxon>
        <taxon>Telluria group</taxon>
        <taxon>Duganella</taxon>
    </lineage>
</organism>
<proteinExistence type="predicted"/>
<keyword evidence="2" id="KW-1185">Reference proteome</keyword>
<dbReference type="Proteomes" id="UP000297729">
    <property type="component" value="Unassembled WGS sequence"/>
</dbReference>
<dbReference type="EMBL" id="SPVG01000264">
    <property type="protein sequence ID" value="TFW14768.1"/>
    <property type="molecule type" value="Genomic_DNA"/>
</dbReference>
<dbReference type="InterPro" id="IPR016193">
    <property type="entry name" value="Cytidine_deaminase-like"/>
</dbReference>
<sequence>MPKVICTSLFPSVEKEGFNHDDRTANSQNPIDNWKVEAVIRGRDSVLAAHMKGLQKANSTSRVAFSCAEADALAQVILGGGGDISSYRFRSAKQGNEVWMPCVNCETWLVPDGDGYRIRASVLGVKSQPPLPPRGTDEFKRAFPVVGLHPESQANLTAP</sequence>
<dbReference type="Gene3D" id="3.40.140.10">
    <property type="entry name" value="Cytidine Deaminase, domain 2"/>
    <property type="match status" value="1"/>
</dbReference>
<protein>
    <submittedName>
        <fullName evidence="1">Uncharacterized protein</fullName>
    </submittedName>
</protein>